<dbReference type="InterPro" id="IPR001647">
    <property type="entry name" value="HTH_TetR"/>
</dbReference>
<organism evidence="7 8">
    <name type="scientific">Desulfoscipio gibsoniae DSM 7213</name>
    <dbReference type="NCBI Taxonomy" id="767817"/>
    <lineage>
        <taxon>Bacteria</taxon>
        <taxon>Bacillati</taxon>
        <taxon>Bacillota</taxon>
        <taxon>Clostridia</taxon>
        <taxon>Eubacteriales</taxon>
        <taxon>Desulfallaceae</taxon>
        <taxon>Desulfoscipio</taxon>
    </lineage>
</organism>
<dbReference type="RefSeq" id="WP_006521088.1">
    <property type="nucleotide sequence ID" value="NC_021184.1"/>
</dbReference>
<keyword evidence="4" id="KW-0804">Transcription</keyword>
<keyword evidence="1" id="KW-0678">Repressor</keyword>
<dbReference type="Gene3D" id="1.10.10.60">
    <property type="entry name" value="Homeodomain-like"/>
    <property type="match status" value="1"/>
</dbReference>
<dbReference type="GO" id="GO:0003700">
    <property type="term" value="F:DNA-binding transcription factor activity"/>
    <property type="evidence" value="ECO:0007669"/>
    <property type="project" value="TreeGrafter"/>
</dbReference>
<proteinExistence type="predicted"/>
<protein>
    <submittedName>
        <fullName evidence="7">Transcriptional regulator</fullName>
    </submittedName>
</protein>
<evidence type="ECO:0000256" key="1">
    <source>
        <dbReference type="ARBA" id="ARBA00022491"/>
    </source>
</evidence>
<dbReference type="HOGENOM" id="CLU_069356_30_3_9"/>
<dbReference type="InterPro" id="IPR050109">
    <property type="entry name" value="HTH-type_TetR-like_transc_reg"/>
</dbReference>
<dbReference type="PRINTS" id="PR00455">
    <property type="entry name" value="HTHTETR"/>
</dbReference>
<accession>R4KCW5</accession>
<dbReference type="Pfam" id="PF00440">
    <property type="entry name" value="TetR_N"/>
    <property type="match status" value="1"/>
</dbReference>
<evidence type="ECO:0000259" key="6">
    <source>
        <dbReference type="PROSITE" id="PS50977"/>
    </source>
</evidence>
<dbReference type="eggNOG" id="COG1309">
    <property type="taxonomic scope" value="Bacteria"/>
</dbReference>
<dbReference type="EMBL" id="CP003273">
    <property type="protein sequence ID" value="AGL00434.1"/>
    <property type="molecule type" value="Genomic_DNA"/>
</dbReference>
<evidence type="ECO:0000313" key="7">
    <source>
        <dbReference type="EMBL" id="AGL00434.1"/>
    </source>
</evidence>
<keyword evidence="2" id="KW-0805">Transcription regulation</keyword>
<reference evidence="7 8" key="1">
    <citation type="submission" date="2012-01" db="EMBL/GenBank/DDBJ databases">
        <title>Complete sequence of Desulfotomaculum gibsoniae DSM 7213.</title>
        <authorList>
            <consortium name="US DOE Joint Genome Institute"/>
            <person name="Lucas S."/>
            <person name="Han J."/>
            <person name="Lapidus A."/>
            <person name="Cheng J.-F."/>
            <person name="Goodwin L."/>
            <person name="Pitluck S."/>
            <person name="Peters L."/>
            <person name="Ovchinnikova G."/>
            <person name="Teshima H."/>
            <person name="Detter J.C."/>
            <person name="Han C."/>
            <person name="Tapia R."/>
            <person name="Land M."/>
            <person name="Hauser L."/>
            <person name="Kyrpides N."/>
            <person name="Ivanova N."/>
            <person name="Pagani I."/>
            <person name="Parshina S."/>
            <person name="Plugge C."/>
            <person name="Muyzer G."/>
            <person name="Kuever J."/>
            <person name="Ivanova A."/>
            <person name="Nazina T."/>
            <person name="Klenk H.-P."/>
            <person name="Brambilla E."/>
            <person name="Spring S."/>
            <person name="Stams A.F."/>
            <person name="Woyke T."/>
        </authorList>
    </citation>
    <scope>NUCLEOTIDE SEQUENCE [LARGE SCALE GENOMIC DNA]</scope>
    <source>
        <strain evidence="7 8">DSM 7213</strain>
    </source>
</reference>
<evidence type="ECO:0000256" key="2">
    <source>
        <dbReference type="ARBA" id="ARBA00023015"/>
    </source>
</evidence>
<dbReference type="PANTHER" id="PTHR30055:SF175">
    <property type="entry name" value="HTH-TYPE TRANSCRIPTIONAL REPRESSOR KSTR2"/>
    <property type="match status" value="1"/>
</dbReference>
<keyword evidence="3 5" id="KW-0238">DNA-binding</keyword>
<dbReference type="SUPFAM" id="SSF46689">
    <property type="entry name" value="Homeodomain-like"/>
    <property type="match status" value="1"/>
</dbReference>
<dbReference type="KEGG" id="dgi:Desgi_0886"/>
<feature type="DNA-binding region" description="H-T-H motif" evidence="5">
    <location>
        <begin position="22"/>
        <end position="41"/>
    </location>
</feature>
<sequence length="187" mass="21248">MRERIIAALIELSHTRGFYNFTMDELASQAGMSKRTVYRYFSSKEEIIEAVLDQFMALVAGGIERIVNEEKNPADMFAELIKHFTQTGGRLINPLVLHDLRVHYPHFWNKIEEFRTKKIQHFIKLVMAKKGYARDIHPQLFMAAFLASIQAIINPEFILDHGLTFDGAVGQLVELFTYGLVGGSGTG</sequence>
<keyword evidence="8" id="KW-1185">Reference proteome</keyword>
<dbReference type="Proteomes" id="UP000013520">
    <property type="component" value="Chromosome"/>
</dbReference>
<evidence type="ECO:0000256" key="5">
    <source>
        <dbReference type="PROSITE-ProRule" id="PRU00335"/>
    </source>
</evidence>
<dbReference type="AlphaFoldDB" id="R4KCW5"/>
<dbReference type="STRING" id="767817.Desgi_0886"/>
<dbReference type="InterPro" id="IPR009057">
    <property type="entry name" value="Homeodomain-like_sf"/>
</dbReference>
<evidence type="ECO:0000256" key="4">
    <source>
        <dbReference type="ARBA" id="ARBA00023163"/>
    </source>
</evidence>
<feature type="domain" description="HTH tetR-type" evidence="6">
    <location>
        <begin position="1"/>
        <end position="59"/>
    </location>
</feature>
<evidence type="ECO:0000313" key="8">
    <source>
        <dbReference type="Proteomes" id="UP000013520"/>
    </source>
</evidence>
<gene>
    <name evidence="7" type="ORF">Desgi_0886</name>
</gene>
<name>R4KCW5_9FIRM</name>
<dbReference type="OrthoDB" id="9812134at2"/>
<dbReference type="PROSITE" id="PS50977">
    <property type="entry name" value="HTH_TETR_2"/>
    <property type="match status" value="1"/>
</dbReference>
<dbReference type="GO" id="GO:0000976">
    <property type="term" value="F:transcription cis-regulatory region binding"/>
    <property type="evidence" value="ECO:0007669"/>
    <property type="project" value="TreeGrafter"/>
</dbReference>
<dbReference type="PANTHER" id="PTHR30055">
    <property type="entry name" value="HTH-TYPE TRANSCRIPTIONAL REGULATOR RUTR"/>
    <property type="match status" value="1"/>
</dbReference>
<evidence type="ECO:0000256" key="3">
    <source>
        <dbReference type="ARBA" id="ARBA00023125"/>
    </source>
</evidence>
<dbReference type="Gene3D" id="1.10.357.10">
    <property type="entry name" value="Tetracycline Repressor, domain 2"/>
    <property type="match status" value="1"/>
</dbReference>